<feature type="region of interest" description="Disordered" evidence="1">
    <location>
        <begin position="1"/>
        <end position="126"/>
    </location>
</feature>
<evidence type="ECO:0000313" key="2">
    <source>
        <dbReference type="EMBL" id="KAG2536166.1"/>
    </source>
</evidence>
<keyword evidence="3" id="KW-1185">Reference proteome</keyword>
<organism evidence="2 3">
    <name type="scientific">Panicum virgatum</name>
    <name type="common">Blackwell switchgrass</name>
    <dbReference type="NCBI Taxonomy" id="38727"/>
    <lineage>
        <taxon>Eukaryota</taxon>
        <taxon>Viridiplantae</taxon>
        <taxon>Streptophyta</taxon>
        <taxon>Embryophyta</taxon>
        <taxon>Tracheophyta</taxon>
        <taxon>Spermatophyta</taxon>
        <taxon>Magnoliopsida</taxon>
        <taxon>Liliopsida</taxon>
        <taxon>Poales</taxon>
        <taxon>Poaceae</taxon>
        <taxon>PACMAD clade</taxon>
        <taxon>Panicoideae</taxon>
        <taxon>Panicodae</taxon>
        <taxon>Paniceae</taxon>
        <taxon>Panicinae</taxon>
        <taxon>Panicum</taxon>
        <taxon>Panicum sect. Hiantes</taxon>
    </lineage>
</organism>
<comment type="caution">
    <text evidence="2">The sequence shown here is derived from an EMBL/GenBank/DDBJ whole genome shotgun (WGS) entry which is preliminary data.</text>
</comment>
<proteinExistence type="predicted"/>
<feature type="compositionally biased region" description="Basic and acidic residues" evidence="1">
    <location>
        <begin position="46"/>
        <end position="57"/>
    </location>
</feature>
<gene>
    <name evidence="2" type="ORF">PVAP13_9NG165100</name>
</gene>
<dbReference type="AlphaFoldDB" id="A0A8T0MN42"/>
<feature type="compositionally biased region" description="Low complexity" evidence="1">
    <location>
        <begin position="58"/>
        <end position="69"/>
    </location>
</feature>
<accession>A0A8T0MN42</accession>
<dbReference type="Proteomes" id="UP000823388">
    <property type="component" value="Chromosome 9N"/>
</dbReference>
<feature type="compositionally biased region" description="Basic residues" evidence="1">
    <location>
        <begin position="88"/>
        <end position="104"/>
    </location>
</feature>
<name>A0A8T0MN42_PANVG</name>
<protein>
    <submittedName>
        <fullName evidence="2">Uncharacterized protein</fullName>
    </submittedName>
</protein>
<sequence>MPAAGLAMPRRTLRWPRTPPLDAPEPRAPRQRALQGGSKGSGLRLHAPELRLGRSEASRASAPSTGAPPATLPFWHGSAPPPSPAGLARRHCASRASAARRRPLQRGSVLPQRVPSAARQLGSCCF</sequence>
<dbReference type="EMBL" id="CM029054">
    <property type="protein sequence ID" value="KAG2536166.1"/>
    <property type="molecule type" value="Genomic_DNA"/>
</dbReference>
<evidence type="ECO:0000313" key="3">
    <source>
        <dbReference type="Proteomes" id="UP000823388"/>
    </source>
</evidence>
<evidence type="ECO:0000256" key="1">
    <source>
        <dbReference type="SAM" id="MobiDB-lite"/>
    </source>
</evidence>
<reference evidence="2" key="1">
    <citation type="submission" date="2020-05" db="EMBL/GenBank/DDBJ databases">
        <title>WGS assembly of Panicum virgatum.</title>
        <authorList>
            <person name="Lovell J.T."/>
            <person name="Jenkins J."/>
            <person name="Shu S."/>
            <person name="Juenger T.E."/>
            <person name="Schmutz J."/>
        </authorList>
    </citation>
    <scope>NUCLEOTIDE SEQUENCE</scope>
    <source>
        <strain evidence="2">AP13</strain>
    </source>
</reference>